<evidence type="ECO:0000313" key="2">
    <source>
        <dbReference type="Proteomes" id="UP001597394"/>
    </source>
</evidence>
<gene>
    <name evidence="1" type="ORF">ACFSO8_01045</name>
</gene>
<dbReference type="PROSITE" id="PS51257">
    <property type="entry name" value="PROKAR_LIPOPROTEIN"/>
    <property type="match status" value="1"/>
</dbReference>
<keyword evidence="2" id="KW-1185">Reference proteome</keyword>
<sequence length="132" mass="14866">MKSIFIAFLAIFSLISCRNENELDTKNLVGNWDWVSTSGGIGGQTETPNSTGKNIILTFTEDDRYSFTTDGTVTNEGTFSLYKDVSDLSHYEVTFLHFSNFSNDVVINKNEDGELVFSDDTNDGFTYVYHKQ</sequence>
<protein>
    <recommendedName>
        <fullName evidence="3">Lipocalin-like domain-containing protein</fullName>
    </recommendedName>
</protein>
<evidence type="ECO:0008006" key="3">
    <source>
        <dbReference type="Google" id="ProtNLM"/>
    </source>
</evidence>
<dbReference type="RefSeq" id="WP_255926658.1">
    <property type="nucleotide sequence ID" value="NZ_JANFQP010000001.1"/>
</dbReference>
<name>A0ABW5K785_9FLAO</name>
<organism evidence="1 2">
    <name type="scientific">Kaistella montana</name>
    <dbReference type="NCBI Taxonomy" id="1849733"/>
    <lineage>
        <taxon>Bacteria</taxon>
        <taxon>Pseudomonadati</taxon>
        <taxon>Bacteroidota</taxon>
        <taxon>Flavobacteriia</taxon>
        <taxon>Flavobacteriales</taxon>
        <taxon>Weeksellaceae</taxon>
        <taxon>Chryseobacterium group</taxon>
        <taxon>Kaistella</taxon>
    </lineage>
</organism>
<dbReference type="EMBL" id="JBHULG010000001">
    <property type="protein sequence ID" value="MFD2544035.1"/>
    <property type="molecule type" value="Genomic_DNA"/>
</dbReference>
<comment type="caution">
    <text evidence="1">The sequence shown here is derived from an EMBL/GenBank/DDBJ whole genome shotgun (WGS) entry which is preliminary data.</text>
</comment>
<accession>A0ABW5K785</accession>
<reference evidence="2" key="1">
    <citation type="journal article" date="2019" name="Int. J. Syst. Evol. Microbiol.">
        <title>The Global Catalogue of Microorganisms (GCM) 10K type strain sequencing project: providing services to taxonomists for standard genome sequencing and annotation.</title>
        <authorList>
            <consortium name="The Broad Institute Genomics Platform"/>
            <consortium name="The Broad Institute Genome Sequencing Center for Infectious Disease"/>
            <person name="Wu L."/>
            <person name="Ma J."/>
        </authorList>
    </citation>
    <scope>NUCLEOTIDE SEQUENCE [LARGE SCALE GENOMIC DNA]</scope>
    <source>
        <strain evidence="2">KCTC 52204</strain>
    </source>
</reference>
<proteinExistence type="predicted"/>
<evidence type="ECO:0000313" key="1">
    <source>
        <dbReference type="EMBL" id="MFD2544035.1"/>
    </source>
</evidence>
<dbReference type="Proteomes" id="UP001597394">
    <property type="component" value="Unassembled WGS sequence"/>
</dbReference>